<reference evidence="1 2" key="1">
    <citation type="submission" date="2018-03" db="EMBL/GenBank/DDBJ databases">
        <title>Genomic Encyclopedia of Archaeal and Bacterial Type Strains, Phase II (KMG-II): from individual species to whole genera.</title>
        <authorList>
            <person name="Goeker M."/>
        </authorList>
    </citation>
    <scope>NUCLEOTIDE SEQUENCE [LARGE SCALE GENOMIC DNA]</scope>
    <source>
        <strain evidence="1 2">DSM 24859</strain>
    </source>
</reference>
<organism evidence="1 2">
    <name type="scientific">Chitinophaga niastensis</name>
    <dbReference type="NCBI Taxonomy" id="536980"/>
    <lineage>
        <taxon>Bacteria</taxon>
        <taxon>Pseudomonadati</taxon>
        <taxon>Bacteroidota</taxon>
        <taxon>Chitinophagia</taxon>
        <taxon>Chitinophagales</taxon>
        <taxon>Chitinophagaceae</taxon>
        <taxon>Chitinophaga</taxon>
    </lineage>
</organism>
<dbReference type="OrthoDB" id="882829at2"/>
<comment type="caution">
    <text evidence="1">The sequence shown here is derived from an EMBL/GenBank/DDBJ whole genome shotgun (WGS) entry which is preliminary data.</text>
</comment>
<dbReference type="Proteomes" id="UP000240971">
    <property type="component" value="Unassembled WGS sequence"/>
</dbReference>
<evidence type="ECO:0000313" key="1">
    <source>
        <dbReference type="EMBL" id="PSL44309.1"/>
    </source>
</evidence>
<dbReference type="EMBL" id="PYAW01000006">
    <property type="protein sequence ID" value="PSL44309.1"/>
    <property type="molecule type" value="Genomic_DNA"/>
</dbReference>
<accession>A0A2P8HDK3</accession>
<protein>
    <submittedName>
        <fullName evidence="1">Uncharacterized protein</fullName>
    </submittedName>
</protein>
<proteinExistence type="predicted"/>
<gene>
    <name evidence="1" type="ORF">CLV51_106175</name>
</gene>
<dbReference type="AlphaFoldDB" id="A0A2P8HDK3"/>
<sequence>MDAKNIFIVCGRYIGRIKWEMIQGNEWSYIGIGDDYNESKVKELIERVFGSAEIYLVMDRHNSFLTDTKNATESISELLKKNEVTLSNKDFTKMMVFGKIGIVKHGERM</sequence>
<evidence type="ECO:0000313" key="2">
    <source>
        <dbReference type="Proteomes" id="UP000240971"/>
    </source>
</evidence>
<keyword evidence="2" id="KW-1185">Reference proteome</keyword>
<dbReference type="RefSeq" id="WP_106530590.1">
    <property type="nucleotide sequence ID" value="NZ_PYAW01000006.1"/>
</dbReference>
<name>A0A2P8HDK3_CHINA</name>